<evidence type="ECO:0000256" key="9">
    <source>
        <dbReference type="ARBA" id="ARBA00022927"/>
    </source>
</evidence>
<evidence type="ECO:0000256" key="14">
    <source>
        <dbReference type="SAM" id="Coils"/>
    </source>
</evidence>
<evidence type="ECO:0000256" key="13">
    <source>
        <dbReference type="RuleBase" id="RU362123"/>
    </source>
</evidence>
<organism evidence="18 19">
    <name type="scientific">Arenimonas maotaiensis</name>
    <dbReference type="NCBI Taxonomy" id="1446479"/>
    <lineage>
        <taxon>Bacteria</taxon>
        <taxon>Pseudomonadati</taxon>
        <taxon>Pseudomonadota</taxon>
        <taxon>Gammaproteobacteria</taxon>
        <taxon>Lysobacterales</taxon>
        <taxon>Lysobacteraceae</taxon>
        <taxon>Arenimonas</taxon>
    </lineage>
</organism>
<sequence length="328" mass="34832">MKTNRNNRISRRIGALGLCAALSLALTACSEKSGEQTGGAAGVVKTQKQKAQTSIDRLVQFPEKDLRDGARQAVMEQRWYKPSGNNALEYYLALRQKLKAPDDSVETALVDILPYAVIGMDQAIANFDDREALRLESLIRMADPNAPALSRVKDDLEKMKARQAQAVAEASAAEEAKTAQEAKALADAKAREEAARRARETAAPVAAAPVSAPAPVAQTPAPSVQPPAPQTQAPATAASAPPPAATRAAVTPISTPQPPYPREALASGVTGEVVAEISINGAGDVTGVRIISASPRNVFDKTVTSTVRRWKYRGNGENTTIRRTFAFN</sequence>
<evidence type="ECO:0000256" key="1">
    <source>
        <dbReference type="ARBA" id="ARBA00004383"/>
    </source>
</evidence>
<gene>
    <name evidence="18" type="ORF">GCM10010960_15530</name>
</gene>
<keyword evidence="9 13" id="KW-0653">Protein transport</keyword>
<evidence type="ECO:0000256" key="16">
    <source>
        <dbReference type="SAM" id="SignalP"/>
    </source>
</evidence>
<evidence type="ECO:0000313" key="18">
    <source>
        <dbReference type="EMBL" id="GGF94714.1"/>
    </source>
</evidence>
<feature type="compositionally biased region" description="Low complexity" evidence="15">
    <location>
        <begin position="230"/>
        <end position="252"/>
    </location>
</feature>
<evidence type="ECO:0000256" key="3">
    <source>
        <dbReference type="ARBA" id="ARBA00022362"/>
    </source>
</evidence>
<keyword evidence="11" id="KW-0472">Membrane</keyword>
<name>A0A917FQG6_9GAMM</name>
<proteinExistence type="inferred from homology"/>
<comment type="function">
    <text evidence="13">Interacts with outer membrane receptor proteins that carry out high-affinity binding and energy dependent uptake into the periplasmic space of specific substrates. It could act to transduce energy from the cytoplasmic membrane to specific energy-requiring processes in the outer membrane, resulting in the release into the periplasm of ligands bound by these outer membrane proteins.</text>
</comment>
<feature type="coiled-coil region" evidence="14">
    <location>
        <begin position="149"/>
        <end position="176"/>
    </location>
</feature>
<dbReference type="InterPro" id="IPR003538">
    <property type="entry name" value="TonB"/>
</dbReference>
<accession>A0A917FQG6</accession>
<dbReference type="PROSITE" id="PS51257">
    <property type="entry name" value="PROKAR_LIPOPROTEIN"/>
    <property type="match status" value="1"/>
</dbReference>
<dbReference type="PANTHER" id="PTHR33446">
    <property type="entry name" value="PROTEIN TONB-RELATED"/>
    <property type="match status" value="1"/>
</dbReference>
<feature type="chain" id="PRO_5037645922" description="Protein TonB" evidence="16">
    <location>
        <begin position="29"/>
        <end position="328"/>
    </location>
</feature>
<dbReference type="GO" id="GO:0031992">
    <property type="term" value="F:energy transducer activity"/>
    <property type="evidence" value="ECO:0007669"/>
    <property type="project" value="InterPro"/>
</dbReference>
<evidence type="ECO:0000256" key="6">
    <source>
        <dbReference type="ARBA" id="ARBA00022519"/>
    </source>
</evidence>
<dbReference type="InterPro" id="IPR037682">
    <property type="entry name" value="TonB_C"/>
</dbReference>
<evidence type="ECO:0000256" key="4">
    <source>
        <dbReference type="ARBA" id="ARBA00022448"/>
    </source>
</evidence>
<dbReference type="NCBIfam" id="TIGR01352">
    <property type="entry name" value="tonB_Cterm"/>
    <property type="match status" value="1"/>
</dbReference>
<evidence type="ECO:0000259" key="17">
    <source>
        <dbReference type="PROSITE" id="PS52015"/>
    </source>
</evidence>
<evidence type="ECO:0000256" key="2">
    <source>
        <dbReference type="ARBA" id="ARBA00006555"/>
    </source>
</evidence>
<dbReference type="Pfam" id="PF03544">
    <property type="entry name" value="TonB_C"/>
    <property type="match status" value="1"/>
</dbReference>
<evidence type="ECO:0000313" key="19">
    <source>
        <dbReference type="Proteomes" id="UP000632858"/>
    </source>
</evidence>
<keyword evidence="14" id="KW-0175">Coiled coil</keyword>
<evidence type="ECO:0000256" key="10">
    <source>
        <dbReference type="ARBA" id="ARBA00022989"/>
    </source>
</evidence>
<keyword evidence="16" id="KW-0732">Signal</keyword>
<reference evidence="18" key="2">
    <citation type="submission" date="2020-09" db="EMBL/GenBank/DDBJ databases">
        <authorList>
            <person name="Sun Q."/>
            <person name="Zhou Y."/>
        </authorList>
    </citation>
    <scope>NUCLEOTIDE SEQUENCE</scope>
    <source>
        <strain evidence="18">CGMCC 1.12726</strain>
    </source>
</reference>
<feature type="domain" description="TonB C-terminal" evidence="17">
    <location>
        <begin position="245"/>
        <end position="328"/>
    </location>
</feature>
<keyword evidence="4 13" id="KW-0813">Transport</keyword>
<keyword evidence="6 13" id="KW-0997">Cell inner membrane</keyword>
<keyword evidence="8" id="KW-0677">Repeat</keyword>
<comment type="subcellular location">
    <subcellularLocation>
        <location evidence="1 13">Cell inner membrane</location>
        <topology evidence="1 13">Single-pass membrane protein</topology>
        <orientation evidence="1 13">Periplasmic side</orientation>
    </subcellularLocation>
</comment>
<evidence type="ECO:0000256" key="8">
    <source>
        <dbReference type="ARBA" id="ARBA00022737"/>
    </source>
</evidence>
<dbReference type="InterPro" id="IPR051045">
    <property type="entry name" value="TonB-dependent_transducer"/>
</dbReference>
<keyword evidence="13" id="KW-0735">Signal-anchor</keyword>
<dbReference type="GO" id="GO:0015031">
    <property type="term" value="P:protein transport"/>
    <property type="evidence" value="ECO:0007669"/>
    <property type="project" value="UniProtKB-UniRule"/>
</dbReference>
<evidence type="ECO:0000256" key="7">
    <source>
        <dbReference type="ARBA" id="ARBA00022692"/>
    </source>
</evidence>
<evidence type="ECO:0000256" key="12">
    <source>
        <dbReference type="ARBA" id="ARBA00025849"/>
    </source>
</evidence>
<dbReference type="PANTHER" id="PTHR33446:SF8">
    <property type="entry name" value="PROTEIN TONB"/>
    <property type="match status" value="1"/>
</dbReference>
<comment type="subunit">
    <text evidence="12">Homodimer. Forms a complex with the accessory proteins ExbB and ExbD.</text>
</comment>
<evidence type="ECO:0000256" key="5">
    <source>
        <dbReference type="ARBA" id="ARBA00022475"/>
    </source>
</evidence>
<dbReference type="EMBL" id="BMFO01000003">
    <property type="protein sequence ID" value="GGF94714.1"/>
    <property type="molecule type" value="Genomic_DNA"/>
</dbReference>
<evidence type="ECO:0000256" key="15">
    <source>
        <dbReference type="SAM" id="MobiDB-lite"/>
    </source>
</evidence>
<comment type="similarity">
    <text evidence="2 13">Belongs to the TonB family.</text>
</comment>
<dbReference type="PROSITE" id="PS52015">
    <property type="entry name" value="TONB_CTD"/>
    <property type="match status" value="1"/>
</dbReference>
<feature type="compositionally biased region" description="Basic and acidic residues" evidence="15">
    <location>
        <begin position="183"/>
        <end position="200"/>
    </location>
</feature>
<dbReference type="GO" id="GO:0055085">
    <property type="term" value="P:transmembrane transport"/>
    <property type="evidence" value="ECO:0007669"/>
    <property type="project" value="InterPro"/>
</dbReference>
<dbReference type="GO" id="GO:0015891">
    <property type="term" value="P:siderophore transport"/>
    <property type="evidence" value="ECO:0007669"/>
    <property type="project" value="InterPro"/>
</dbReference>
<keyword evidence="19" id="KW-1185">Reference proteome</keyword>
<keyword evidence="7" id="KW-0812">Transmembrane</keyword>
<dbReference type="RefSeq" id="WP_188449628.1">
    <property type="nucleotide sequence ID" value="NZ_BMFO01000003.1"/>
</dbReference>
<dbReference type="PRINTS" id="PR01374">
    <property type="entry name" value="TONBPROTEIN"/>
</dbReference>
<dbReference type="AlphaFoldDB" id="A0A917FQG6"/>
<dbReference type="InterPro" id="IPR006260">
    <property type="entry name" value="TonB/TolA_C"/>
</dbReference>
<dbReference type="GO" id="GO:0030288">
    <property type="term" value="C:outer membrane-bounded periplasmic space"/>
    <property type="evidence" value="ECO:0007669"/>
    <property type="project" value="InterPro"/>
</dbReference>
<reference evidence="18" key="1">
    <citation type="journal article" date="2014" name="Int. J. Syst. Evol. Microbiol.">
        <title>Complete genome sequence of Corynebacterium casei LMG S-19264T (=DSM 44701T), isolated from a smear-ripened cheese.</title>
        <authorList>
            <consortium name="US DOE Joint Genome Institute (JGI-PGF)"/>
            <person name="Walter F."/>
            <person name="Albersmeier A."/>
            <person name="Kalinowski J."/>
            <person name="Ruckert C."/>
        </authorList>
    </citation>
    <scope>NUCLEOTIDE SEQUENCE</scope>
    <source>
        <strain evidence="18">CGMCC 1.12726</strain>
    </source>
</reference>
<feature type="region of interest" description="Disordered" evidence="15">
    <location>
        <begin position="183"/>
        <end position="264"/>
    </location>
</feature>
<dbReference type="Gene3D" id="3.30.2420.10">
    <property type="entry name" value="TonB"/>
    <property type="match status" value="1"/>
</dbReference>
<keyword evidence="10" id="KW-1133">Transmembrane helix</keyword>
<feature type="compositionally biased region" description="Low complexity" evidence="15">
    <location>
        <begin position="201"/>
        <end position="222"/>
    </location>
</feature>
<dbReference type="SUPFAM" id="SSF74653">
    <property type="entry name" value="TolA/TonB C-terminal domain"/>
    <property type="match status" value="1"/>
</dbReference>
<keyword evidence="5 13" id="KW-1003">Cell membrane</keyword>
<evidence type="ECO:0000256" key="11">
    <source>
        <dbReference type="ARBA" id="ARBA00023136"/>
    </source>
</evidence>
<dbReference type="Proteomes" id="UP000632858">
    <property type="component" value="Unassembled WGS sequence"/>
</dbReference>
<dbReference type="GO" id="GO:0098797">
    <property type="term" value="C:plasma membrane protein complex"/>
    <property type="evidence" value="ECO:0007669"/>
    <property type="project" value="TreeGrafter"/>
</dbReference>
<feature type="signal peptide" evidence="16">
    <location>
        <begin position="1"/>
        <end position="28"/>
    </location>
</feature>
<comment type="caution">
    <text evidence="18">The sequence shown here is derived from an EMBL/GenBank/DDBJ whole genome shotgun (WGS) entry which is preliminary data.</text>
</comment>
<protein>
    <recommendedName>
        <fullName evidence="3 13">Protein TonB</fullName>
    </recommendedName>
</protein>